<dbReference type="AlphaFoldDB" id="A0A6A6F8I5"/>
<feature type="compositionally biased region" description="Acidic residues" evidence="1">
    <location>
        <begin position="38"/>
        <end position="47"/>
    </location>
</feature>
<organism evidence="2 3">
    <name type="scientific">Cercospora zeae-maydis SCOH1-5</name>
    <dbReference type="NCBI Taxonomy" id="717836"/>
    <lineage>
        <taxon>Eukaryota</taxon>
        <taxon>Fungi</taxon>
        <taxon>Dikarya</taxon>
        <taxon>Ascomycota</taxon>
        <taxon>Pezizomycotina</taxon>
        <taxon>Dothideomycetes</taxon>
        <taxon>Dothideomycetidae</taxon>
        <taxon>Mycosphaerellales</taxon>
        <taxon>Mycosphaerellaceae</taxon>
        <taxon>Cercospora</taxon>
    </lineage>
</organism>
<dbReference type="EMBL" id="ML992686">
    <property type="protein sequence ID" value="KAF2209491.1"/>
    <property type="molecule type" value="Genomic_DNA"/>
</dbReference>
<reference evidence="2" key="1">
    <citation type="journal article" date="2020" name="Stud. Mycol.">
        <title>101 Dothideomycetes genomes: a test case for predicting lifestyles and emergence of pathogens.</title>
        <authorList>
            <person name="Haridas S."/>
            <person name="Albert R."/>
            <person name="Binder M."/>
            <person name="Bloem J."/>
            <person name="Labutti K."/>
            <person name="Salamov A."/>
            <person name="Andreopoulos B."/>
            <person name="Baker S."/>
            <person name="Barry K."/>
            <person name="Bills G."/>
            <person name="Bluhm B."/>
            <person name="Cannon C."/>
            <person name="Castanera R."/>
            <person name="Culley D."/>
            <person name="Daum C."/>
            <person name="Ezra D."/>
            <person name="Gonzalez J."/>
            <person name="Henrissat B."/>
            <person name="Kuo A."/>
            <person name="Liang C."/>
            <person name="Lipzen A."/>
            <person name="Lutzoni F."/>
            <person name="Magnuson J."/>
            <person name="Mondo S."/>
            <person name="Nolan M."/>
            <person name="Ohm R."/>
            <person name="Pangilinan J."/>
            <person name="Park H.-J."/>
            <person name="Ramirez L."/>
            <person name="Alfaro M."/>
            <person name="Sun H."/>
            <person name="Tritt A."/>
            <person name="Yoshinaga Y."/>
            <person name="Zwiers L.-H."/>
            <person name="Turgeon B."/>
            <person name="Goodwin S."/>
            <person name="Spatafora J."/>
            <person name="Crous P."/>
            <person name="Grigoriev I."/>
        </authorList>
    </citation>
    <scope>NUCLEOTIDE SEQUENCE</scope>
    <source>
        <strain evidence="2">SCOH1-5</strain>
    </source>
</reference>
<accession>A0A6A6F8I5</accession>
<name>A0A6A6F8I5_9PEZI</name>
<feature type="region of interest" description="Disordered" evidence="1">
    <location>
        <begin position="1"/>
        <end position="47"/>
    </location>
</feature>
<gene>
    <name evidence="2" type="ORF">CERZMDRAFT_86821</name>
</gene>
<evidence type="ECO:0000256" key="1">
    <source>
        <dbReference type="SAM" id="MobiDB-lite"/>
    </source>
</evidence>
<dbReference type="Proteomes" id="UP000799539">
    <property type="component" value="Unassembled WGS sequence"/>
</dbReference>
<proteinExistence type="predicted"/>
<evidence type="ECO:0000313" key="2">
    <source>
        <dbReference type="EMBL" id="KAF2209491.1"/>
    </source>
</evidence>
<evidence type="ECO:0000313" key="3">
    <source>
        <dbReference type="Proteomes" id="UP000799539"/>
    </source>
</evidence>
<protein>
    <submittedName>
        <fullName evidence="2">Uncharacterized protein</fullName>
    </submittedName>
</protein>
<dbReference type="OrthoDB" id="3643622at2759"/>
<sequence length="562" mass="62726">MSPAEALQASEREPAPQTGERTGKAHPSDTETTLGEEQGADDGSDSEAVDHFSFLPAELISVVANQLRLPDKLKLRTVLSKKHQSFVDDILKDDLKRVYVSATTRSLRSFSMICNNAYFQRFIQEVTFVAAAYGDPDRPVDLDAVKRGCEALRQDDELIDEALKSVEAHRGRIEPHILRTMQELRPQVYIGGALDLQWVSAERHQEVVEQLARGMSRLPRLRTVTMRLKISGPGLNDCIIWHTPEWARLSAGRWPGWHWTMEQILYDCVVSKFCVATIEGTSAFLEAVASLDKKPLSLGIGTPDDDDALPFFLHYKLEAPVEALGAIGPSLARLDLHVMTDTIDEDDGTGLHIWQTQAEADQVFLVSESAKNLEVLRISEISWELGQSYAHQSGDMCKRAVDVILESGNFLKLRELTLVGCKGRQPSFIDADKLLPFLRRHQSTLKSVSLENLCLLARSKLRQVALVMQSALRTIREEMGGQLEKFQLNVISRTHDGKDGCQGPNGEDGARKCQLSCQEYDFECFWVDRAVFEALAAQLGVSLAVPVSGDEFWAFGDLFLLF</sequence>
<keyword evidence="3" id="KW-1185">Reference proteome</keyword>